<proteinExistence type="predicted"/>
<dbReference type="InterPro" id="IPR039551">
    <property type="entry name" value="Cho/carn_acyl_trans"/>
</dbReference>
<comment type="caution">
    <text evidence="5">The sequence shown here is derived from an EMBL/GenBank/DDBJ whole genome shotgun (WGS) entry which is preliminary data.</text>
</comment>
<dbReference type="GO" id="GO:0045202">
    <property type="term" value="C:synapse"/>
    <property type="evidence" value="ECO:0007669"/>
    <property type="project" value="GOC"/>
</dbReference>
<dbReference type="PANTHER" id="PTHR22589:SF14">
    <property type="entry name" value="CHOLINE O-ACETYLTRANSFERASE"/>
    <property type="match status" value="1"/>
</dbReference>
<keyword evidence="6" id="KW-1185">Reference proteome</keyword>
<dbReference type="GO" id="GO:0007274">
    <property type="term" value="P:neuromuscular synaptic transmission"/>
    <property type="evidence" value="ECO:0007669"/>
    <property type="project" value="TreeGrafter"/>
</dbReference>
<evidence type="ECO:0000259" key="4">
    <source>
        <dbReference type="Pfam" id="PF00755"/>
    </source>
</evidence>
<evidence type="ECO:0000313" key="6">
    <source>
        <dbReference type="Proteomes" id="UP001107558"/>
    </source>
</evidence>
<dbReference type="PROSITE" id="PS00439">
    <property type="entry name" value="ACYLTRANSF_C_1"/>
    <property type="match status" value="1"/>
</dbReference>
<dbReference type="GO" id="GO:0005737">
    <property type="term" value="C:cytoplasm"/>
    <property type="evidence" value="ECO:0007669"/>
    <property type="project" value="TreeGrafter"/>
</dbReference>
<accession>A0A9J6BPA4</accession>
<dbReference type="PANTHER" id="PTHR22589">
    <property type="entry name" value="CARNITINE O-ACYLTRANSFERASE"/>
    <property type="match status" value="1"/>
</dbReference>
<keyword evidence="2" id="KW-0012">Acyltransferase</keyword>
<protein>
    <recommendedName>
        <fullName evidence="4">Choline/carnitine acyltransferase domain-containing protein</fullName>
    </recommendedName>
</protein>
<comment type="catalytic activity">
    <reaction evidence="3">
        <text>4,8-dimethylnonanoyl-CoA + (R)-carnitine = O-4,8-dimethylnonanoyl-(R)-carnitine + CoA</text>
        <dbReference type="Rhea" id="RHEA:44860"/>
        <dbReference type="ChEBI" id="CHEBI:16347"/>
        <dbReference type="ChEBI" id="CHEBI:57287"/>
        <dbReference type="ChEBI" id="CHEBI:77061"/>
        <dbReference type="ChEBI" id="CHEBI:84654"/>
    </reaction>
</comment>
<dbReference type="GO" id="GO:0008292">
    <property type="term" value="P:acetylcholine biosynthetic process"/>
    <property type="evidence" value="ECO:0007669"/>
    <property type="project" value="TreeGrafter"/>
</dbReference>
<dbReference type="Gene3D" id="1.10.275.20">
    <property type="entry name" value="Choline/Carnitine o-acyltransferase"/>
    <property type="match status" value="1"/>
</dbReference>
<dbReference type="GO" id="GO:0004102">
    <property type="term" value="F:choline O-acetyltransferase activity"/>
    <property type="evidence" value="ECO:0007669"/>
    <property type="project" value="TreeGrafter"/>
</dbReference>
<feature type="domain" description="Choline/carnitine acyltransferase" evidence="4">
    <location>
        <begin position="42"/>
        <end position="101"/>
    </location>
</feature>
<evidence type="ECO:0000313" key="5">
    <source>
        <dbReference type="EMBL" id="KAG5671594.1"/>
    </source>
</evidence>
<gene>
    <name evidence="5" type="ORF">PVAND_001787</name>
</gene>
<comment type="pathway">
    <text evidence="1">Lipid metabolism; fatty acid beta-oxidation.</text>
</comment>
<evidence type="ECO:0000256" key="1">
    <source>
        <dbReference type="ARBA" id="ARBA00005005"/>
    </source>
</evidence>
<dbReference type="EMBL" id="JADBJN010000003">
    <property type="protein sequence ID" value="KAG5671594.1"/>
    <property type="molecule type" value="Genomic_DNA"/>
</dbReference>
<sequence length="102" mass="11964">MEEQLNKDNNGWKEQILSLPKKWLSQASDTDEYGFPDQLPKVPVPPLEQTMTEYLKALKPIVTAQQYEKTKNIIKLFSVHPGPKYHDYLVEKREAEDNWVSF</sequence>
<dbReference type="InterPro" id="IPR000542">
    <property type="entry name" value="Carn_acyl_trans"/>
</dbReference>
<reference evidence="5" key="1">
    <citation type="submission" date="2021-03" db="EMBL/GenBank/DDBJ databases">
        <title>Chromosome level genome of the anhydrobiotic midge Polypedilum vanderplanki.</title>
        <authorList>
            <person name="Yoshida Y."/>
            <person name="Kikawada T."/>
            <person name="Gusev O."/>
        </authorList>
    </citation>
    <scope>NUCLEOTIDE SEQUENCE</scope>
    <source>
        <strain evidence="5">NIAS01</strain>
        <tissue evidence="5">Whole body or cell culture</tissue>
    </source>
</reference>
<keyword evidence="2" id="KW-0808">Transferase</keyword>
<dbReference type="Pfam" id="PF00755">
    <property type="entry name" value="Carn_acyltransf"/>
    <property type="match status" value="1"/>
</dbReference>
<dbReference type="SUPFAM" id="SSF52777">
    <property type="entry name" value="CoA-dependent acyltransferases"/>
    <property type="match status" value="1"/>
</dbReference>
<dbReference type="Proteomes" id="UP001107558">
    <property type="component" value="Chromosome 3"/>
</dbReference>
<organism evidence="5 6">
    <name type="scientific">Polypedilum vanderplanki</name>
    <name type="common">Sleeping chironomid midge</name>
    <dbReference type="NCBI Taxonomy" id="319348"/>
    <lineage>
        <taxon>Eukaryota</taxon>
        <taxon>Metazoa</taxon>
        <taxon>Ecdysozoa</taxon>
        <taxon>Arthropoda</taxon>
        <taxon>Hexapoda</taxon>
        <taxon>Insecta</taxon>
        <taxon>Pterygota</taxon>
        <taxon>Neoptera</taxon>
        <taxon>Endopterygota</taxon>
        <taxon>Diptera</taxon>
        <taxon>Nematocera</taxon>
        <taxon>Chironomoidea</taxon>
        <taxon>Chironomidae</taxon>
        <taxon>Chironominae</taxon>
        <taxon>Polypedilum</taxon>
        <taxon>Polypedilum</taxon>
    </lineage>
</organism>
<dbReference type="AlphaFoldDB" id="A0A9J6BPA4"/>
<dbReference type="OrthoDB" id="240216at2759"/>
<dbReference type="InterPro" id="IPR042572">
    <property type="entry name" value="Carn_acyl_trans_N"/>
</dbReference>
<evidence type="ECO:0000256" key="3">
    <source>
        <dbReference type="ARBA" id="ARBA00048999"/>
    </source>
</evidence>
<dbReference type="GO" id="GO:0043005">
    <property type="term" value="C:neuron projection"/>
    <property type="evidence" value="ECO:0007669"/>
    <property type="project" value="TreeGrafter"/>
</dbReference>
<name>A0A9J6BPA4_POLVA</name>
<evidence type="ECO:0000256" key="2">
    <source>
        <dbReference type="ARBA" id="ARBA00023315"/>
    </source>
</evidence>